<feature type="domain" description="C2H2-type" evidence="11">
    <location>
        <begin position="1935"/>
        <end position="1962"/>
    </location>
</feature>
<dbReference type="PROSITE" id="PS00028">
    <property type="entry name" value="ZINC_FINGER_C2H2_1"/>
    <property type="match status" value="34"/>
</dbReference>
<evidence type="ECO:0000259" key="13">
    <source>
        <dbReference type="PROSITE" id="PS51915"/>
    </source>
</evidence>
<evidence type="ECO:0000256" key="2">
    <source>
        <dbReference type="ARBA" id="ARBA00022679"/>
    </source>
</evidence>
<dbReference type="Pfam" id="PF07776">
    <property type="entry name" value="zf-AD"/>
    <property type="match status" value="4"/>
</dbReference>
<feature type="domain" description="C2H2-type" evidence="11">
    <location>
        <begin position="3743"/>
        <end position="3771"/>
    </location>
</feature>
<keyword evidence="8" id="KW-0863">Zinc-finger</keyword>
<feature type="compositionally biased region" description="Low complexity" evidence="10">
    <location>
        <begin position="2429"/>
        <end position="2440"/>
    </location>
</feature>
<reference evidence="14" key="2">
    <citation type="submission" date="2025-05" db="UniProtKB">
        <authorList>
            <consortium name="EnsemblMetazoa"/>
        </authorList>
    </citation>
    <scope>IDENTIFICATION</scope>
    <source>
        <strain evidence="14">Foshan</strain>
    </source>
</reference>
<dbReference type="PROSITE" id="PS00141">
    <property type="entry name" value="ASP_PROTEASE"/>
    <property type="match status" value="1"/>
</dbReference>
<feature type="domain" description="C2H2-type" evidence="11">
    <location>
        <begin position="270"/>
        <end position="292"/>
    </location>
</feature>
<organism evidence="14 15">
    <name type="scientific">Aedes albopictus</name>
    <name type="common">Asian tiger mosquito</name>
    <name type="synonym">Stegomyia albopicta</name>
    <dbReference type="NCBI Taxonomy" id="7160"/>
    <lineage>
        <taxon>Eukaryota</taxon>
        <taxon>Metazoa</taxon>
        <taxon>Ecdysozoa</taxon>
        <taxon>Arthropoda</taxon>
        <taxon>Hexapoda</taxon>
        <taxon>Insecta</taxon>
        <taxon>Pterygota</taxon>
        <taxon>Neoptera</taxon>
        <taxon>Endopterygota</taxon>
        <taxon>Diptera</taxon>
        <taxon>Nematocera</taxon>
        <taxon>Culicoidea</taxon>
        <taxon>Culicidae</taxon>
        <taxon>Culicinae</taxon>
        <taxon>Aedini</taxon>
        <taxon>Aedes</taxon>
        <taxon>Stegomyia</taxon>
    </lineage>
</organism>
<feature type="compositionally biased region" description="Basic and acidic residues" evidence="10">
    <location>
        <begin position="1087"/>
        <end position="1097"/>
    </location>
</feature>
<dbReference type="CDD" id="cd09274">
    <property type="entry name" value="RNase_HI_RT_Ty3"/>
    <property type="match status" value="1"/>
</dbReference>
<feature type="region of interest" description="Disordered" evidence="10">
    <location>
        <begin position="2318"/>
        <end position="2347"/>
    </location>
</feature>
<feature type="region of interest" description="Disordered" evidence="10">
    <location>
        <begin position="2413"/>
        <end position="2494"/>
    </location>
</feature>
<accession>A0ABM1XPQ4</accession>
<dbReference type="PROSITE" id="PS50157">
    <property type="entry name" value="ZINC_FINGER_C2H2_2"/>
    <property type="match status" value="31"/>
</dbReference>
<feature type="domain" description="C2H2-type" evidence="11">
    <location>
        <begin position="3859"/>
        <end position="3887"/>
    </location>
</feature>
<feature type="compositionally biased region" description="Low complexity" evidence="10">
    <location>
        <begin position="2457"/>
        <end position="2476"/>
    </location>
</feature>
<feature type="binding site" evidence="9">
    <location>
        <position position="498"/>
    </location>
    <ligand>
        <name>Zn(2+)</name>
        <dbReference type="ChEBI" id="CHEBI:29105"/>
    </ligand>
</feature>
<feature type="region of interest" description="Disordered" evidence="10">
    <location>
        <begin position="2377"/>
        <end position="2397"/>
    </location>
</feature>
<feature type="domain" description="C2H2-type" evidence="11">
    <location>
        <begin position="931"/>
        <end position="959"/>
    </location>
</feature>
<feature type="domain" description="C2H2-type" evidence="11">
    <location>
        <begin position="903"/>
        <end position="930"/>
    </location>
</feature>
<feature type="domain" description="C2H2-type" evidence="11">
    <location>
        <begin position="385"/>
        <end position="413"/>
    </location>
</feature>
<feature type="binding site" evidence="9">
    <location>
        <position position="9"/>
    </location>
    <ligand>
        <name>Zn(2+)</name>
        <dbReference type="ChEBI" id="CHEBI:29105"/>
    </ligand>
</feature>
<feature type="compositionally biased region" description="Low complexity" evidence="10">
    <location>
        <begin position="3423"/>
        <end position="3434"/>
    </location>
</feature>
<feature type="domain" description="ZAD" evidence="13">
    <location>
        <begin position="2063"/>
        <end position="2134"/>
    </location>
</feature>
<keyword evidence="2" id="KW-0808">Transferase</keyword>
<feature type="domain" description="C2H2-type" evidence="11">
    <location>
        <begin position="875"/>
        <end position="903"/>
    </location>
</feature>
<feature type="region of interest" description="Disordered" evidence="10">
    <location>
        <begin position="3408"/>
        <end position="3437"/>
    </location>
</feature>
<sequence>MAAKAKELCRLCMEQCSMDVAASRSIQDPELHSKLVAVFLFEFPIQKSLPDAVCSDCCYKVSEWYLYHKTVEQNQQQLKEAAVSEEEYESKLALQSLKVEIHEGDQEDERDPVQSEEVYVDVKQEDDGSDQSDSSEISEEPTPKRTKRKYTKRSQQKIEKKKPDEERVKKNEEENNKIKEFFKLACEVCSESFEELYLLQQHTQKKHKIRATIKCCNRVMYKKCRILEHIDSHLHPNQFHCDVCNKSYKTKYYLDLHNMKSHSRSEEKPFKCDKCKRSFPKEFLLKAHLQTHVQAECTICHRMMASAFTLRCHMEIVHGERKNLICETCGEEFRTKLGMERHILKHQGLVSIKKVQCHICSKWVSGHQNLKIHVKTMHSEQKEPVTCDICNQNYPNERAMASHKRRVHVEEKFECEFCGKKFKRKIYLKEHRASHTGQSLYSCDVCGMTTNSNGNLYAHKKSKHPEQWLEAKKKAIELSTLVNTKTDPRMAAKAKELCRLCMEPCSIDVTTNRSIKDPELHPKLESVFQFELPLEESLPDVVCSDCCCKVSEWYSYHKTVQSNQNQLKEAAISEEEYKSKIVLESLKLEMPDGEKQEEHDPVQSEEVYVDEIKEEDDCNDDSYSSESSEEPAPKRTKRKYTKRSKEEVEKKKPDENKIKKTEEENRKIKEFFKLACEVCSESFDELYALQQHTRRKHNVRASIKCCNRVMYKKSRILEHIDSHVQPDKLRCELCNKSYKTKYYLNLHNLKSHSRSEEKPFKCDKCHRSFPKEFLLKAHLQTHVQAECTICNKMMASAFTLKCHMEMMHGERKRLICETCGQEFRTKMAMDRHILKHQGLLTTERVQCHICSKWISGPQCLKIHIKALHSERGKPANCDICNQTYPNMRAMVSHKRVVHVEEKFECEFCGKKFKRKIYLKEHRATHTGQPLYSCDVCGMTSNSRGNLYAHKKNKHPEEWLEAKKKAIEFTYGVNPQSGFSSDICIVCLTMIEEFYMYSERVRCNQDKLIARLKDLPVNSIKSETLDEELEAKEECIEEFGGNDECNDDNVDNADYTCIDEVFVQSLTVEVKKEPQAKRRTRSLQKLTETNDKGETNKEKRQKRTSVRKSTNELKVEKEEVEGEIKATKEEIPEQSSTDEDNSTEDDGEYQPERKKQRTRRKKSDDSTAQKKHQKGETSSKEQRKQDDIRIQEFYEMVCDICGDRTKDMFSLRKHFRANHDMAAYIKCCNKKLMRRGTMVDHILIHVDPKMYRCEPCDKTFKGKRYLQEHMENVHGSIEERPFKCEKCDRYFAKESFLKTHISNHRKVHCSQCNQEFPNSRFLNEHLKTVHDNAHLTRVCDRCGKSFSGPSARSGLKQHIEGVHLKLGDKTKHQCPLCQKWLLGKRCLTVHMQLHSEVGLPHICNICNQNYPHSRALTRHKRFVHGEQKYECEFCGKKFRKSVALKMDSTSKVECRLCLEALNESKWTIEQPDLKKQINEVFHFAIDPQPGFSSTICGSCLTIVSEFHQYSERVRNNQDTLAAAARLKLSAIQQHVIKTEKPDPERDESYGGPADFAADDDDVVDADLDDWDNDDVFAEPLVTMIEVKQEPSGKKRSDTRKIEEPTVSTRETRQKNRESAPRSESPQQDKDDTDFEYDDDDYKPETKKTKRPRKIKEPKIKKEEGEVDEEEVSKPRRRRKKDIALKSKEELALEDVRIQEFYSMECDMCKEKAEDFESLRKHFRKEHGIPAYIKCCDKKLARKWALIDHILVHKNPELYRCERCDKTFKGKRYLNDHVENVHGSAEEKPFKCEQCNRFFAKETLLRSHIANHKKILCKICEQEFANSQELKEHLKVVHKNEHTIRVCDRCGKAFAGPSARSNLKQHIEKVHMGLGDKTKLQCSICLNWLLGKRALTRHMQLHSEVGKPHICDICNQNYLHSRALARHKRFVHVEQKYECEFCGKRFKRPLALKEHRATHTGEALYACKICSASTNSNASYYSHMKKAHPVEWAEQKMKAAEAAAPGPLEPNVPAVPMDPSSLPTIEQQPVNPTDQPEQQPVVWFQSFGELYIYSGPRMAPEQPTEECRLCLDTFAECFTWIENPELKEQLEKVFSFPIITETGLSSSVCRGCWYTISEFYQYSEKVRNNQEVLIRKRVKQEPIDNENIAQDQNHKDIADELQANSTSNFKLSTDQEPVLSHGFESGIKHESNSDDEPEVGSLLDDEHDDTTLNHELQYEDMKVGSSSGEAENVELPEDDLNYEYGCDNFKFQSNSGEAVIEEPSEQEQGEPLLNYDFKCENIKLESTINAMEIEELSEEEREVAKWYNEFECEDVKIEARSDEAETEKIPKRDQLTISDTSPSVKPREQCRSIGSPAWLLSFIVSGHLLASTLVQKVHHRPATPGGRSEDSPPFPPHPAVVQKIHHLSRLTRRSFRGLTTSPVPSGGQTNRAPPASRPSSSRNTFRHDDAFDSYKSGPDDSNASSDGSESSSTSSSDNSRARKSKKKRSRNVIRKSRPVSEWNLRYDGKDNGQGLMRFIREAEFLAKSEDISKKELFRSAKTDLSEDEKPPKKPRETLNTPTESGNKPPKTPDVSQDDRPFVKICIYGIPIVGLLDSGANRSILGIGASKILEACKLKIHKTNIDVTTASGQTLDVQGYVNLPVTFNGMTKLICALVIPSLKRRLLLGTDFWSAFGIVPTVTSPQIEEIEGISESIIITPEQQQELDRVVALFDPTVEGVLDQTNLIAHRIELTDESKKQPPVRINPFPTSPKRQQQIEQELDNMLKAGVIEKSYSDWALRLVPVDKPDGTVRLCLDARKLNDRTVRDSYPLPHADRILSRLGPCRFISTIDLSKAFLQVPLHPKSRKYTAFSVLGRGLFQFTRMPFGLVNSPATLSRLMDRVLGGSELEPNVFVYLDDIIIVSDTFEQHLEKLREVASRLKAANLSINVAKSKFCVAEDKPKSVRWNALAETAFVKIKELLISSPILTNPDFTKPFCIHCDASDAAIAGVLTQSYDGVDKPVAYFSQKLGTTQQRYCATEKEGLAVIKSIDKFRCYIEGTKFIVFTDASALTYIMRSSWKTSSRLCRWSIELQRHEMDIKHRRGVDNVVPDALSRAIEELQVEVQKTDWYTQMVQAITDNPENFKDFKLEEGILKKFVAAPHDQIDYQFEWKICVPTDLREKVLVEEHDNALHLGFEKTLAKIQKKYYWPQMSKEIRLHIQKCSICKESKPANRAQYPPVGHQRITTKPFQIIALDFIQSLPRSKQGNCHLLKAPVYSVGQKVLKRNFRQSSAIDKYNAKLGPCYVPCTVLARIGTSSYELADESATILIWLRMFTISVDPIGRFQFDSPSAVMLECFPPPECRSIGSPAWLLSFIVSGHLLASTLVQKVHHRPATPGGRSEDSPPFPPHPAVVQKIHHLSRLTRRSFRGLTTSPVPSGGQTNRAPPASRPSSSRNTFRHDDAFASDAAFCEPDDQGVTVPAETSAPAAKKRVAVLLVCWSIEEKRSQLAAGDAALCQLERQAVAKPAKISAPAPTKRVAPPSACHSVEIESCVTLPSTLCAHCLFKIDDFHEFTQTVRQNQEQLKDRAAALAHNAIKTEPMEAEEQPPEEHQDEKAFSVTVKSEDFSNDVPITVNQVQTTSPVQQEHDEARVVRVDTNRCIVQSHQDETVQFKIEFDDAEVPRETDSPVEKADKIEQEDRLIRQFFTLNCEVCSEPFDNFSRLKQHTTVVHDKKLIIRCCNKQFSRRYTVLDHIALHLNPKHFQCETCDKVYQRKTDLINHRLRAHGNDEARPFKCDQCHASFPKSYLLKAHLTKHVQVECDICQKVLSNPVSLRNHKIQVHSDGNKHVCDICGLEISSKQALQRHKARHEQVKPEDRIPCPICSKLFLSEEKMKNHIRYLHEGNETACDICQQAYPNKRAMDAHKLRVHSKKTFECATCDKKFTRKLALTEHQSTHTGEKLYRCDLCGISISNISFLYKHRKLKHPEQYQAGKQQAYAKGSPLVQEQEQKQVE</sequence>
<evidence type="ECO:0000256" key="1">
    <source>
        <dbReference type="ARBA" id="ARBA00012493"/>
    </source>
</evidence>
<feature type="binding site" evidence="9">
    <location>
        <position position="2065"/>
    </location>
    <ligand>
        <name>Zn(2+)</name>
        <dbReference type="ChEBI" id="CHEBI:29105"/>
    </ligand>
</feature>
<feature type="binding site" evidence="9">
    <location>
        <position position="501"/>
    </location>
    <ligand>
        <name>Zn(2+)</name>
        <dbReference type="ChEBI" id="CHEBI:29105"/>
    </ligand>
</feature>
<dbReference type="Gene3D" id="3.30.160.60">
    <property type="entry name" value="Classic Zinc Finger"/>
    <property type="match status" value="21"/>
</dbReference>
<keyword evidence="5" id="KW-0255">Endonuclease</keyword>
<feature type="domain" description="C2H2-type" evidence="11">
    <location>
        <begin position="1788"/>
        <end position="1810"/>
    </location>
</feature>
<keyword evidence="15" id="KW-1185">Reference proteome</keyword>
<feature type="domain" description="C2H2-type" evidence="11">
    <location>
        <begin position="324"/>
        <end position="351"/>
    </location>
</feature>
<dbReference type="InterPro" id="IPR021109">
    <property type="entry name" value="Peptidase_aspartic_dom_sf"/>
</dbReference>
<feature type="compositionally biased region" description="Polar residues" evidence="10">
    <location>
        <begin position="3409"/>
        <end position="3422"/>
    </location>
</feature>
<dbReference type="PROSITE" id="PS51915">
    <property type="entry name" value="ZAD"/>
    <property type="match status" value="4"/>
</dbReference>
<feature type="domain" description="C2H2-type" evidence="11">
    <location>
        <begin position="1907"/>
        <end position="1935"/>
    </location>
</feature>
<dbReference type="GeneID" id="109623139"/>
<feature type="domain" description="C2H2-type" evidence="11">
    <location>
        <begin position="1250"/>
        <end position="1278"/>
    </location>
</feature>
<feature type="compositionally biased region" description="Low complexity" evidence="10">
    <location>
        <begin position="3970"/>
        <end position="3981"/>
    </location>
</feature>
<feature type="compositionally biased region" description="Basic and acidic residues" evidence="10">
    <location>
        <begin position="643"/>
        <end position="654"/>
    </location>
</feature>
<dbReference type="PANTHER" id="PTHR23225:SF2">
    <property type="entry name" value="AT09679P-RELATED"/>
    <property type="match status" value="1"/>
</dbReference>
<dbReference type="InterPro" id="IPR036236">
    <property type="entry name" value="Znf_C2H2_sf"/>
</dbReference>
<feature type="binding site" evidence="9">
    <location>
        <position position="2107"/>
    </location>
    <ligand>
        <name>Zn(2+)</name>
        <dbReference type="ChEBI" id="CHEBI:29105"/>
    </ligand>
</feature>
<feature type="compositionally biased region" description="Basic and acidic residues" evidence="10">
    <location>
        <begin position="1585"/>
        <end position="1619"/>
    </location>
</feature>
<dbReference type="Gene3D" id="3.30.70.270">
    <property type="match status" value="1"/>
</dbReference>
<feature type="domain" description="C2H2-type" evidence="11">
    <location>
        <begin position="760"/>
        <end position="782"/>
    </location>
</feature>
<feature type="domain" description="C2H2-type" evidence="11">
    <location>
        <begin position="441"/>
        <end position="464"/>
    </location>
</feature>
<feature type="domain" description="C2H2-type" evidence="11">
    <location>
        <begin position="3828"/>
        <end position="3855"/>
    </location>
</feature>
<dbReference type="InterPro" id="IPR041373">
    <property type="entry name" value="RT_RNaseH"/>
</dbReference>
<dbReference type="Proteomes" id="UP000069940">
    <property type="component" value="Unassembled WGS sequence"/>
</dbReference>
<feature type="domain" description="C2H2-type" evidence="11">
    <location>
        <begin position="1306"/>
        <end position="1334"/>
    </location>
</feature>
<feature type="compositionally biased region" description="Basic residues" evidence="10">
    <location>
        <begin position="2479"/>
        <end position="2494"/>
    </location>
</feature>
<feature type="binding site" evidence="9">
    <location>
        <position position="2110"/>
    </location>
    <ligand>
        <name>Zn(2+)</name>
        <dbReference type="ChEBI" id="CHEBI:29105"/>
    </ligand>
</feature>
<feature type="region of interest" description="Disordered" evidence="10">
    <location>
        <begin position="2182"/>
        <end position="2204"/>
    </location>
</feature>
<dbReference type="Gene3D" id="3.40.1800.20">
    <property type="match status" value="5"/>
</dbReference>
<dbReference type="InterPro" id="IPR041588">
    <property type="entry name" value="Integrase_H2C2"/>
</dbReference>
<feature type="region of interest" description="Disordered" evidence="10">
    <location>
        <begin position="1582"/>
        <end position="1676"/>
    </location>
</feature>
<dbReference type="CDD" id="cd01647">
    <property type="entry name" value="RT_LTR"/>
    <property type="match status" value="1"/>
</dbReference>
<feature type="domain" description="C2H2-type" evidence="11">
    <location>
        <begin position="3943"/>
        <end position="3971"/>
    </location>
</feature>
<feature type="domain" description="ZAD" evidence="13">
    <location>
        <begin position="1451"/>
        <end position="1522"/>
    </location>
</feature>
<feature type="binding site" evidence="9">
    <location>
        <position position="12"/>
    </location>
    <ligand>
        <name>Zn(2+)</name>
        <dbReference type="ChEBI" id="CHEBI:29105"/>
    </ligand>
</feature>
<feature type="region of interest" description="Disordered" evidence="10">
    <location>
        <begin position="2536"/>
        <end position="2574"/>
    </location>
</feature>
<evidence type="ECO:0000256" key="8">
    <source>
        <dbReference type="PROSITE-ProRule" id="PRU00042"/>
    </source>
</evidence>
<feature type="binding site" evidence="9">
    <location>
        <position position="543"/>
    </location>
    <ligand>
        <name>Zn(2+)</name>
        <dbReference type="ChEBI" id="CHEBI:29105"/>
    </ligand>
</feature>
<dbReference type="SMART" id="SM00868">
    <property type="entry name" value="zf-AD"/>
    <property type="match status" value="6"/>
</dbReference>
<feature type="domain" description="C2H2-type" evidence="11">
    <location>
        <begin position="729"/>
        <end position="757"/>
    </location>
</feature>
<dbReference type="SUPFAM" id="SSF57667">
    <property type="entry name" value="beta-beta-alpha zinc fingers"/>
    <property type="match status" value="19"/>
</dbReference>
<dbReference type="InterPro" id="IPR001969">
    <property type="entry name" value="Aspartic_peptidase_AS"/>
</dbReference>
<keyword evidence="4" id="KW-0540">Nuclease</keyword>
<keyword evidence="9" id="KW-0479">Metal-binding</keyword>
<dbReference type="PROSITE" id="PS50878">
    <property type="entry name" value="RT_POL"/>
    <property type="match status" value="1"/>
</dbReference>
<dbReference type="Pfam" id="PF17917">
    <property type="entry name" value="RT_RNaseH"/>
    <property type="match status" value="1"/>
</dbReference>
<feature type="domain" description="C2H2-type" evidence="11">
    <location>
        <begin position="3799"/>
        <end position="3827"/>
    </location>
</feature>
<feature type="binding site" evidence="9">
    <location>
        <position position="546"/>
    </location>
    <ligand>
        <name>Zn(2+)</name>
        <dbReference type="ChEBI" id="CHEBI:29105"/>
    </ligand>
</feature>
<feature type="compositionally biased region" description="Basic and acidic residues" evidence="10">
    <location>
        <begin position="2318"/>
        <end position="2332"/>
    </location>
</feature>
<dbReference type="InterPro" id="IPR012934">
    <property type="entry name" value="Znf_AD"/>
</dbReference>
<feature type="compositionally biased region" description="Basic and acidic residues" evidence="10">
    <location>
        <begin position="1653"/>
        <end position="1662"/>
    </location>
</feature>
<feature type="region of interest" description="Disordered" evidence="10">
    <location>
        <begin position="3970"/>
        <end position="3994"/>
    </location>
</feature>
<feature type="region of interest" description="Disordered" evidence="10">
    <location>
        <begin position="3371"/>
        <end position="3390"/>
    </location>
</feature>
<dbReference type="Pfam" id="PF12874">
    <property type="entry name" value="zf-met"/>
    <property type="match status" value="1"/>
</dbReference>
<feature type="binding site" evidence="9">
    <location>
        <position position="57"/>
    </location>
    <ligand>
        <name>Zn(2+)</name>
        <dbReference type="ChEBI" id="CHEBI:29105"/>
    </ligand>
</feature>
<reference evidence="15" key="1">
    <citation type="journal article" date="2015" name="Proc. Natl. Acad. Sci. U.S.A.">
        <title>Genome sequence of the Asian Tiger mosquito, Aedes albopictus, reveals insights into its biology, genetics, and evolution.</title>
        <authorList>
            <person name="Chen X.G."/>
            <person name="Jiang X."/>
            <person name="Gu J."/>
            <person name="Xu M."/>
            <person name="Wu Y."/>
            <person name="Deng Y."/>
            <person name="Zhang C."/>
            <person name="Bonizzoni M."/>
            <person name="Dermauw W."/>
            <person name="Vontas J."/>
            <person name="Armbruster P."/>
            <person name="Huang X."/>
            <person name="Yang Y."/>
            <person name="Zhang H."/>
            <person name="He W."/>
            <person name="Peng H."/>
            <person name="Liu Y."/>
            <person name="Wu K."/>
            <person name="Chen J."/>
            <person name="Lirakis M."/>
            <person name="Topalis P."/>
            <person name="Van Leeuwen T."/>
            <person name="Hall A.B."/>
            <person name="Jiang X."/>
            <person name="Thorpe C."/>
            <person name="Mueller R.L."/>
            <person name="Sun C."/>
            <person name="Waterhouse R.M."/>
            <person name="Yan G."/>
            <person name="Tu Z.J."/>
            <person name="Fang X."/>
            <person name="James A.A."/>
        </authorList>
    </citation>
    <scope>NUCLEOTIDE SEQUENCE [LARGE SCALE GENOMIC DNA]</scope>
    <source>
        <strain evidence="15">Foshan</strain>
    </source>
</reference>
<keyword evidence="9" id="KW-0862">Zinc</keyword>
<feature type="domain" description="ZAD" evidence="13">
    <location>
        <begin position="7"/>
        <end position="81"/>
    </location>
</feature>
<feature type="domain" description="C2H2-type" evidence="11">
    <location>
        <begin position="3774"/>
        <end position="3796"/>
    </location>
</feature>
<dbReference type="Pfam" id="PF17921">
    <property type="entry name" value="Integrase_H2C2"/>
    <property type="match status" value="1"/>
</dbReference>
<protein>
    <recommendedName>
        <fullName evidence="1">RNA-directed DNA polymerase</fullName>
        <ecNumber evidence="1">2.7.7.49</ecNumber>
    </recommendedName>
</protein>
<dbReference type="SUPFAM" id="SSF50630">
    <property type="entry name" value="Acid proteases"/>
    <property type="match status" value="1"/>
</dbReference>
<evidence type="ECO:0000256" key="9">
    <source>
        <dbReference type="PROSITE-ProRule" id="PRU01263"/>
    </source>
</evidence>
<dbReference type="SUPFAM" id="SSF56672">
    <property type="entry name" value="DNA/RNA polymerases"/>
    <property type="match status" value="1"/>
</dbReference>
<dbReference type="SMART" id="SM00355">
    <property type="entry name" value="ZnF_C2H2"/>
    <property type="match status" value="46"/>
</dbReference>
<dbReference type="RefSeq" id="XP_062704657.1">
    <property type="nucleotide sequence ID" value="XM_062848673.1"/>
</dbReference>
<dbReference type="EC" id="2.7.7.49" evidence="1"/>
<evidence type="ECO:0000259" key="12">
    <source>
        <dbReference type="PROSITE" id="PS50878"/>
    </source>
</evidence>
<feature type="compositionally biased region" description="Basic residues" evidence="10">
    <location>
        <begin position="144"/>
        <end position="155"/>
    </location>
</feature>
<dbReference type="SUPFAM" id="SSF57716">
    <property type="entry name" value="Glucocorticoid receptor-like (DNA-binding domain)"/>
    <property type="match status" value="4"/>
</dbReference>
<feature type="domain" description="C2H2-type" evidence="11">
    <location>
        <begin position="239"/>
        <end position="267"/>
    </location>
</feature>
<feature type="compositionally biased region" description="Polar residues" evidence="10">
    <location>
        <begin position="2415"/>
        <end position="2428"/>
    </location>
</feature>
<dbReference type="Gene3D" id="1.10.340.70">
    <property type="match status" value="1"/>
</dbReference>
<feature type="compositionally biased region" description="Basic and acidic residues" evidence="10">
    <location>
        <begin position="1108"/>
        <end position="1130"/>
    </location>
</feature>
<feature type="domain" description="C2H2-type" evidence="11">
    <location>
        <begin position="355"/>
        <end position="383"/>
    </location>
</feature>
<feature type="compositionally biased region" description="Acidic residues" evidence="10">
    <location>
        <begin position="1629"/>
        <end position="1640"/>
    </location>
</feature>
<evidence type="ECO:0000256" key="4">
    <source>
        <dbReference type="ARBA" id="ARBA00022722"/>
    </source>
</evidence>
<feature type="compositionally biased region" description="Basic and acidic residues" evidence="10">
    <location>
        <begin position="1535"/>
        <end position="1547"/>
    </location>
</feature>
<feature type="domain" description="C2H2-type" evidence="11">
    <location>
        <begin position="1757"/>
        <end position="1785"/>
    </location>
</feature>
<feature type="domain" description="Reverse transcriptase" evidence="12">
    <location>
        <begin position="2762"/>
        <end position="2950"/>
    </location>
</feature>
<feature type="domain" description="C2H2-type" evidence="11">
    <location>
        <begin position="1400"/>
        <end position="1428"/>
    </location>
</feature>
<proteinExistence type="predicted"/>
<dbReference type="Gene3D" id="2.40.70.10">
    <property type="entry name" value="Acid Proteases"/>
    <property type="match status" value="1"/>
</dbReference>
<feature type="region of interest" description="Disordered" evidence="10">
    <location>
        <begin position="123"/>
        <end position="172"/>
    </location>
</feature>
<feature type="domain" description="C2H2-type" evidence="11">
    <location>
        <begin position="1281"/>
        <end position="1303"/>
    </location>
</feature>
<dbReference type="Pfam" id="PF00096">
    <property type="entry name" value="zf-C2H2"/>
    <property type="match status" value="7"/>
</dbReference>
<feature type="binding site" evidence="9">
    <location>
        <position position="1456"/>
    </location>
    <ligand>
        <name>Zn(2+)</name>
        <dbReference type="ChEBI" id="CHEBI:29105"/>
    </ligand>
</feature>
<evidence type="ECO:0000256" key="10">
    <source>
        <dbReference type="SAM" id="MobiDB-lite"/>
    </source>
</evidence>
<dbReference type="InterPro" id="IPR000477">
    <property type="entry name" value="RT_dom"/>
</dbReference>
<dbReference type="InterPro" id="IPR013087">
    <property type="entry name" value="Znf_C2H2_type"/>
</dbReference>
<dbReference type="InterPro" id="IPR043502">
    <property type="entry name" value="DNA/RNA_pol_sf"/>
</dbReference>
<feature type="region of interest" description="Disordered" evidence="10">
    <location>
        <begin position="1072"/>
        <end position="1183"/>
    </location>
</feature>
<dbReference type="InterPro" id="IPR043128">
    <property type="entry name" value="Rev_trsase/Diguanyl_cyclase"/>
</dbReference>
<feature type="compositionally biased region" description="Acidic residues" evidence="10">
    <location>
        <begin position="1135"/>
        <end position="1148"/>
    </location>
</feature>
<feature type="binding site" evidence="9">
    <location>
        <position position="1495"/>
    </location>
    <ligand>
        <name>Zn(2+)</name>
        <dbReference type="ChEBI" id="CHEBI:29105"/>
    </ligand>
</feature>
<feature type="binding site" evidence="9">
    <location>
        <position position="1453"/>
    </location>
    <ligand>
        <name>Zn(2+)</name>
        <dbReference type="ChEBI" id="CHEBI:29105"/>
    </ligand>
</feature>
<dbReference type="PANTHER" id="PTHR23225">
    <property type="entry name" value="ZINC FINGER PROTEIN"/>
    <property type="match status" value="1"/>
</dbReference>
<evidence type="ECO:0000313" key="14">
    <source>
        <dbReference type="EnsemblMetazoa" id="AALFPA23_001660.P38912"/>
    </source>
</evidence>
<feature type="compositionally biased region" description="Basic and acidic residues" evidence="10">
    <location>
        <begin position="156"/>
        <end position="172"/>
    </location>
</feature>
<evidence type="ECO:0000256" key="6">
    <source>
        <dbReference type="ARBA" id="ARBA00022801"/>
    </source>
</evidence>
<dbReference type="EnsemblMetazoa" id="AALFPA23_001660.R38912">
    <property type="protein sequence ID" value="AALFPA23_001660.P38912"/>
    <property type="gene ID" value="AALFPA23_001660"/>
</dbReference>
<dbReference type="InterPro" id="IPR039970">
    <property type="entry name" value="TF_Grauzone"/>
</dbReference>
<keyword evidence="7" id="KW-0695">RNA-directed DNA polymerase</keyword>
<feature type="domain" description="ZAD" evidence="13">
    <location>
        <begin position="496"/>
        <end position="570"/>
    </location>
</feature>
<evidence type="ECO:0000313" key="15">
    <source>
        <dbReference type="Proteomes" id="UP000069940"/>
    </source>
</evidence>
<name>A0ABM1XPQ4_AEDAL</name>
<evidence type="ECO:0000259" key="11">
    <source>
        <dbReference type="PROSITE" id="PS50157"/>
    </source>
</evidence>
<dbReference type="Pfam" id="PF00078">
    <property type="entry name" value="RVT_1"/>
    <property type="match status" value="1"/>
</dbReference>
<evidence type="ECO:0000256" key="7">
    <source>
        <dbReference type="ARBA" id="ARBA00022918"/>
    </source>
</evidence>
<feature type="binding site" evidence="9">
    <location>
        <position position="1498"/>
    </location>
    <ligand>
        <name>Zn(2+)</name>
        <dbReference type="ChEBI" id="CHEBI:29105"/>
    </ligand>
</feature>
<feature type="region of interest" description="Disordered" evidence="10">
    <location>
        <begin position="1533"/>
        <end position="1558"/>
    </location>
</feature>
<feature type="domain" description="C2H2-type" evidence="11">
    <location>
        <begin position="814"/>
        <end position="841"/>
    </location>
</feature>
<feature type="domain" description="C2H2-type" evidence="11">
    <location>
        <begin position="3688"/>
        <end position="3711"/>
    </location>
</feature>
<feature type="compositionally biased region" description="Basic and acidic residues" evidence="10">
    <location>
        <begin position="2536"/>
        <end position="2554"/>
    </location>
</feature>
<feature type="domain" description="C2H2-type" evidence="11">
    <location>
        <begin position="1813"/>
        <end position="1841"/>
    </location>
</feature>
<keyword evidence="3" id="KW-0548">Nucleotidyltransferase</keyword>
<evidence type="ECO:0000256" key="3">
    <source>
        <dbReference type="ARBA" id="ARBA00022695"/>
    </source>
</evidence>
<dbReference type="Gene3D" id="3.10.10.10">
    <property type="entry name" value="HIV Type 1 Reverse Transcriptase, subunit A, domain 1"/>
    <property type="match status" value="1"/>
</dbReference>
<feature type="region of interest" description="Disordered" evidence="10">
    <location>
        <begin position="615"/>
        <end position="654"/>
    </location>
</feature>
<feature type="domain" description="C2H2-type" evidence="11">
    <location>
        <begin position="674"/>
        <end position="702"/>
    </location>
</feature>
<feature type="domain" description="C2H2-type" evidence="11">
    <location>
        <begin position="413"/>
        <end position="440"/>
    </location>
</feature>
<feature type="binding site" evidence="9">
    <location>
        <position position="2068"/>
    </location>
    <ligand>
        <name>Zn(2+)</name>
        <dbReference type="ChEBI" id="CHEBI:29105"/>
    </ligand>
</feature>
<feature type="domain" description="C2H2-type" evidence="11">
    <location>
        <begin position="3915"/>
        <end position="3942"/>
    </location>
</feature>
<dbReference type="Gene3D" id="3.10.20.370">
    <property type="match status" value="1"/>
</dbReference>
<dbReference type="CDD" id="cd00303">
    <property type="entry name" value="retropepsin_like"/>
    <property type="match status" value="1"/>
</dbReference>
<feature type="compositionally biased region" description="Acidic residues" evidence="10">
    <location>
        <begin position="2191"/>
        <end position="2204"/>
    </location>
</feature>
<feature type="binding site" evidence="9">
    <location>
        <position position="54"/>
    </location>
    <ligand>
        <name>Zn(2+)</name>
        <dbReference type="ChEBI" id="CHEBI:29105"/>
    </ligand>
</feature>
<feature type="compositionally biased region" description="Basic and acidic residues" evidence="10">
    <location>
        <begin position="1161"/>
        <end position="1183"/>
    </location>
</feature>
<keyword evidence="6" id="KW-0378">Hydrolase</keyword>
<evidence type="ECO:0000256" key="5">
    <source>
        <dbReference type="ARBA" id="ARBA00022759"/>
    </source>
</evidence>